<feature type="transmembrane region" description="Helical" evidence="2">
    <location>
        <begin position="169"/>
        <end position="190"/>
    </location>
</feature>
<dbReference type="AlphaFoldDB" id="A0A2H3JA16"/>
<dbReference type="OrthoDB" id="3357408at2759"/>
<feature type="region of interest" description="Disordered" evidence="1">
    <location>
        <begin position="298"/>
        <end position="325"/>
    </location>
</feature>
<gene>
    <name evidence="3" type="ORF">WOLCODRAFT_167780</name>
</gene>
<keyword evidence="2" id="KW-0472">Membrane</keyword>
<evidence type="ECO:0008006" key="5">
    <source>
        <dbReference type="Google" id="ProtNLM"/>
    </source>
</evidence>
<organism evidence="3 4">
    <name type="scientific">Wolfiporia cocos (strain MD-104)</name>
    <name type="common">Brown rot fungus</name>
    <dbReference type="NCBI Taxonomy" id="742152"/>
    <lineage>
        <taxon>Eukaryota</taxon>
        <taxon>Fungi</taxon>
        <taxon>Dikarya</taxon>
        <taxon>Basidiomycota</taxon>
        <taxon>Agaricomycotina</taxon>
        <taxon>Agaricomycetes</taxon>
        <taxon>Polyporales</taxon>
        <taxon>Phaeolaceae</taxon>
        <taxon>Wolfiporia</taxon>
    </lineage>
</organism>
<accession>A0A2H3JA16</accession>
<evidence type="ECO:0000313" key="4">
    <source>
        <dbReference type="Proteomes" id="UP000218811"/>
    </source>
</evidence>
<evidence type="ECO:0000256" key="2">
    <source>
        <dbReference type="SAM" id="Phobius"/>
    </source>
</evidence>
<evidence type="ECO:0000313" key="3">
    <source>
        <dbReference type="EMBL" id="PCH39046.1"/>
    </source>
</evidence>
<feature type="transmembrane region" description="Helical" evidence="2">
    <location>
        <begin position="91"/>
        <end position="114"/>
    </location>
</feature>
<keyword evidence="4" id="KW-1185">Reference proteome</keyword>
<proteinExistence type="predicted"/>
<feature type="transmembrane region" description="Helical" evidence="2">
    <location>
        <begin position="46"/>
        <end position="71"/>
    </location>
</feature>
<reference evidence="3 4" key="1">
    <citation type="journal article" date="2012" name="Science">
        <title>The Paleozoic origin of enzymatic lignin decomposition reconstructed from 31 fungal genomes.</title>
        <authorList>
            <person name="Floudas D."/>
            <person name="Binder M."/>
            <person name="Riley R."/>
            <person name="Barry K."/>
            <person name="Blanchette R.A."/>
            <person name="Henrissat B."/>
            <person name="Martinez A.T."/>
            <person name="Otillar R."/>
            <person name="Spatafora J.W."/>
            <person name="Yadav J.S."/>
            <person name="Aerts A."/>
            <person name="Benoit I."/>
            <person name="Boyd A."/>
            <person name="Carlson A."/>
            <person name="Copeland A."/>
            <person name="Coutinho P.M."/>
            <person name="de Vries R.P."/>
            <person name="Ferreira P."/>
            <person name="Findley K."/>
            <person name="Foster B."/>
            <person name="Gaskell J."/>
            <person name="Glotzer D."/>
            <person name="Gorecki P."/>
            <person name="Heitman J."/>
            <person name="Hesse C."/>
            <person name="Hori C."/>
            <person name="Igarashi K."/>
            <person name="Jurgens J.A."/>
            <person name="Kallen N."/>
            <person name="Kersten P."/>
            <person name="Kohler A."/>
            <person name="Kuees U."/>
            <person name="Kumar T.K.A."/>
            <person name="Kuo A."/>
            <person name="LaButti K."/>
            <person name="Larrondo L.F."/>
            <person name="Lindquist E."/>
            <person name="Ling A."/>
            <person name="Lombard V."/>
            <person name="Lucas S."/>
            <person name="Lundell T."/>
            <person name="Martin R."/>
            <person name="McLaughlin D.J."/>
            <person name="Morgenstern I."/>
            <person name="Morin E."/>
            <person name="Murat C."/>
            <person name="Nagy L.G."/>
            <person name="Nolan M."/>
            <person name="Ohm R.A."/>
            <person name="Patyshakuliyeva A."/>
            <person name="Rokas A."/>
            <person name="Ruiz-Duenas F.J."/>
            <person name="Sabat G."/>
            <person name="Salamov A."/>
            <person name="Samejima M."/>
            <person name="Schmutz J."/>
            <person name="Slot J.C."/>
            <person name="St John F."/>
            <person name="Stenlid J."/>
            <person name="Sun H."/>
            <person name="Sun S."/>
            <person name="Syed K."/>
            <person name="Tsang A."/>
            <person name="Wiebenga A."/>
            <person name="Young D."/>
            <person name="Pisabarro A."/>
            <person name="Eastwood D.C."/>
            <person name="Martin F."/>
            <person name="Cullen D."/>
            <person name="Grigoriev I.V."/>
            <person name="Hibbett D.S."/>
        </authorList>
    </citation>
    <scope>NUCLEOTIDE SEQUENCE [LARGE SCALE GENOMIC DNA]</scope>
    <source>
        <strain evidence="3 4">MD-104</strain>
    </source>
</reference>
<protein>
    <recommendedName>
        <fullName evidence="5">G-protein coupled receptors family 1 profile domain-containing protein</fullName>
    </recommendedName>
</protein>
<feature type="transmembrane region" description="Helical" evidence="2">
    <location>
        <begin position="126"/>
        <end position="149"/>
    </location>
</feature>
<keyword evidence="2" id="KW-0812">Transmembrane</keyword>
<dbReference type="EMBL" id="KB467954">
    <property type="protein sequence ID" value="PCH39046.1"/>
    <property type="molecule type" value="Genomic_DNA"/>
</dbReference>
<dbReference type="Proteomes" id="UP000218811">
    <property type="component" value="Unassembled WGS sequence"/>
</dbReference>
<evidence type="ECO:0000256" key="1">
    <source>
        <dbReference type="SAM" id="MobiDB-lite"/>
    </source>
</evidence>
<feature type="compositionally biased region" description="Polar residues" evidence="1">
    <location>
        <begin position="304"/>
        <end position="320"/>
    </location>
</feature>
<feature type="transmembrane region" description="Helical" evidence="2">
    <location>
        <begin position="226"/>
        <end position="248"/>
    </location>
</feature>
<feature type="transmembrane region" description="Helical" evidence="2">
    <location>
        <begin position="12"/>
        <end position="34"/>
    </location>
</feature>
<name>A0A2H3JA16_WOLCO</name>
<dbReference type="OMA" id="IGDWINI"/>
<sequence>MPSITKAQLVSLFLQGLSYGAHAATYVICLWISLRKSSNRKVKKQIHWQLLAIASVLFVVGTIDVSLNLYHNVAAFIHSSNPTPDFDRFSSWVNVLRSVWIFFQTLVANAAITYRCWVLYNRRWEVILLPALLWLANAAVIIPALYYTATLRTSTDYAHASKVHPFVDAYLVLTCAQNVLTTCLVVYRVWHVEEQGMYQYRSKQIRNSPASNTVVSTLNRVLVESALLYTTTVTITMIVGVIGSNAIYDVASLTMEIAGIQVDLIAMRVGLTSGVRISQSTKDTTHVELSTHVELRVRDGSDGSRGNENMLVSATDTTAASDVESGSKKALSLIDQLDSDSVSKTNPALIRDVPKQT</sequence>
<keyword evidence="2" id="KW-1133">Transmembrane helix</keyword>